<evidence type="ECO:0008006" key="4">
    <source>
        <dbReference type="Google" id="ProtNLM"/>
    </source>
</evidence>
<dbReference type="Proteomes" id="UP000738431">
    <property type="component" value="Chromosome"/>
</dbReference>
<feature type="transmembrane region" description="Helical" evidence="1">
    <location>
        <begin position="363"/>
        <end position="386"/>
    </location>
</feature>
<sequence>MLTWFAAAPIRYEALVWLTFGLLTLSSVLPAMARTGAPPRWQRRIPVWGFVLLVSLCFQVARWPWWFAEREINVDESQMIAEAITLQQDPVFWRSVDGTTHGPLDAYPLLLAKVLGLPLDHGSARLIGTLLRLIAVLAAYGTFRRFWDEDVARLMVLPPLLFLGLGTNLDFGYYTSEVVPIALLSVGLWGTVHPVARPGSNLAWCAGALALGAAPWAKLQAAPIAAALLAWLALAELRRHRWWGIAGWKRVALLTTAAAAPTVGFVLMTLATGQFAYAWESYIQQNLSYTSAHQHDFAAMIGSFWSFTSMGPGVTPLFGGALICVAALGFGLCKTSDRHLGTAIAGVFAASSFYATLAPGRLFPHYLMLLVLPATVLAAAALQSHWTTSSTAGSRPRRVALVLGWLGLLVLPLALSRAQHPHSEVARLPDLQAHKRGAVARHILQLASPGDAMGHWGWMPRYYVQTRLRMATRVAHSERCIMPSPLSEHWRAIYLADLTATRPPVFIDTVGPGSFAFTDRSQFGHESFPALAAFIAANYTLIADRDGTRIYQLRPNP</sequence>
<dbReference type="EMBL" id="CP139781">
    <property type="protein sequence ID" value="WRQ88523.1"/>
    <property type="molecule type" value="Genomic_DNA"/>
</dbReference>
<feature type="transmembrane region" description="Helical" evidence="1">
    <location>
        <begin position="124"/>
        <end position="143"/>
    </location>
</feature>
<keyword evidence="1" id="KW-0812">Transmembrane</keyword>
<name>A0ABZ1CBB0_9BACT</name>
<evidence type="ECO:0000256" key="1">
    <source>
        <dbReference type="SAM" id="Phobius"/>
    </source>
</evidence>
<keyword evidence="1" id="KW-1133">Transmembrane helix</keyword>
<feature type="transmembrane region" description="Helical" evidence="1">
    <location>
        <begin position="221"/>
        <end position="239"/>
    </location>
</feature>
<feature type="transmembrane region" description="Helical" evidence="1">
    <location>
        <begin position="398"/>
        <end position="415"/>
    </location>
</feature>
<gene>
    <name evidence="2" type="ORF">K1X11_003850</name>
</gene>
<feature type="transmembrane region" description="Helical" evidence="1">
    <location>
        <begin position="340"/>
        <end position="357"/>
    </location>
</feature>
<reference evidence="2 3" key="1">
    <citation type="submission" date="2023-12" db="EMBL/GenBank/DDBJ databases">
        <title>Description of an unclassified Opitutus bacterium of Verrucomicrobiota.</title>
        <authorList>
            <person name="Zhang D.-F."/>
        </authorList>
    </citation>
    <scope>NUCLEOTIDE SEQUENCE [LARGE SCALE GENOMIC DNA]</scope>
    <source>
        <strain evidence="2 3">WL0086</strain>
    </source>
</reference>
<keyword evidence="3" id="KW-1185">Reference proteome</keyword>
<feature type="transmembrane region" description="Helical" evidence="1">
    <location>
        <begin position="14"/>
        <end position="33"/>
    </location>
</feature>
<feature type="transmembrane region" description="Helical" evidence="1">
    <location>
        <begin position="45"/>
        <end position="65"/>
    </location>
</feature>
<accession>A0ABZ1CBB0</accession>
<feature type="transmembrane region" description="Helical" evidence="1">
    <location>
        <begin position="313"/>
        <end position="333"/>
    </location>
</feature>
<organism evidence="2 3">
    <name type="scientific">Actomonas aquatica</name>
    <dbReference type="NCBI Taxonomy" id="2866162"/>
    <lineage>
        <taxon>Bacteria</taxon>
        <taxon>Pseudomonadati</taxon>
        <taxon>Verrucomicrobiota</taxon>
        <taxon>Opitutia</taxon>
        <taxon>Opitutales</taxon>
        <taxon>Opitutaceae</taxon>
        <taxon>Actomonas</taxon>
    </lineage>
</organism>
<dbReference type="RefSeq" id="WP_221032959.1">
    <property type="nucleotide sequence ID" value="NZ_CP139781.1"/>
</dbReference>
<protein>
    <recommendedName>
        <fullName evidence="4">Glycosyltransferase RgtA/B/C/D-like domain-containing protein</fullName>
    </recommendedName>
</protein>
<evidence type="ECO:0000313" key="2">
    <source>
        <dbReference type="EMBL" id="WRQ88523.1"/>
    </source>
</evidence>
<keyword evidence="1" id="KW-0472">Membrane</keyword>
<feature type="transmembrane region" description="Helical" evidence="1">
    <location>
        <begin position="251"/>
        <end position="279"/>
    </location>
</feature>
<proteinExistence type="predicted"/>
<evidence type="ECO:0000313" key="3">
    <source>
        <dbReference type="Proteomes" id="UP000738431"/>
    </source>
</evidence>